<accession>A0A0Q3TX48</accession>
<feature type="chain" id="PRO_5006208144" evidence="1">
    <location>
        <begin position="23"/>
        <end position="90"/>
    </location>
</feature>
<dbReference type="Pfam" id="PF15878">
    <property type="entry name" value="Frey"/>
    <property type="match status" value="1"/>
</dbReference>
<keyword evidence="1" id="KW-0732">Signal</keyword>
<feature type="signal peptide" evidence="1">
    <location>
        <begin position="1"/>
        <end position="22"/>
    </location>
</feature>
<sequence length="90" mass="10668">MQWWLLLLGLLLAVLRPLDKRASYSVPEDFSALLELPQQQFGLVDDYGIKPKQPRLRTRVGRKRPEWLQRAGKSKRDELDLQEYYDDARL</sequence>
<evidence type="ECO:0000313" key="3">
    <source>
        <dbReference type="Proteomes" id="UP000051836"/>
    </source>
</evidence>
<protein>
    <submittedName>
        <fullName evidence="2">Uncharacterized protein</fullName>
    </submittedName>
</protein>
<reference evidence="2 3" key="1">
    <citation type="submission" date="2015-10" db="EMBL/GenBank/DDBJ databases">
        <authorList>
            <person name="Gilbert D.G."/>
        </authorList>
    </citation>
    <scope>NUCLEOTIDE SEQUENCE [LARGE SCALE GENOMIC DNA]</scope>
    <source>
        <strain evidence="2">FVVF132</strain>
    </source>
</reference>
<keyword evidence="3" id="KW-1185">Reference proteome</keyword>
<dbReference type="PANTHER" id="PTHR37872">
    <property type="entry name" value="SIMILAR TO RIKEN CDNA 1700029I15"/>
    <property type="match status" value="1"/>
</dbReference>
<dbReference type="EMBL" id="LMAW01000869">
    <property type="protein sequence ID" value="KQK85174.1"/>
    <property type="molecule type" value="Genomic_DNA"/>
</dbReference>
<comment type="caution">
    <text evidence="2">The sequence shown here is derived from an EMBL/GenBank/DDBJ whole genome shotgun (WGS) entry which is preliminary data.</text>
</comment>
<dbReference type="GO" id="GO:0035036">
    <property type="term" value="P:sperm-egg recognition"/>
    <property type="evidence" value="ECO:0007669"/>
    <property type="project" value="TreeGrafter"/>
</dbReference>
<dbReference type="GO" id="GO:0005789">
    <property type="term" value="C:endoplasmic reticulum membrane"/>
    <property type="evidence" value="ECO:0007669"/>
    <property type="project" value="TreeGrafter"/>
</dbReference>
<dbReference type="GO" id="GO:0007342">
    <property type="term" value="P:fusion of sperm to egg plasma membrane involved in single fertilization"/>
    <property type="evidence" value="ECO:0007669"/>
    <property type="project" value="TreeGrafter"/>
</dbReference>
<dbReference type="AlphaFoldDB" id="A0A0Q3TX48"/>
<gene>
    <name evidence="2" type="ORF">AAES_42544</name>
</gene>
<dbReference type="OrthoDB" id="9908355at2759"/>
<evidence type="ECO:0000313" key="2">
    <source>
        <dbReference type="EMBL" id="KQK85174.1"/>
    </source>
</evidence>
<evidence type="ECO:0000256" key="1">
    <source>
        <dbReference type="SAM" id="SignalP"/>
    </source>
</evidence>
<name>A0A0Q3TX48_AMAAE</name>
<dbReference type="PANTHER" id="PTHR37872:SF1">
    <property type="entry name" value="PROTEIN FREY 1"/>
    <property type="match status" value="1"/>
</dbReference>
<dbReference type="Proteomes" id="UP000051836">
    <property type="component" value="Unassembled WGS sequence"/>
</dbReference>
<dbReference type="InterPro" id="IPR031748">
    <property type="entry name" value="Frey"/>
</dbReference>
<organism evidence="2 3">
    <name type="scientific">Amazona aestiva</name>
    <name type="common">Blue-fronted Amazon parrot</name>
    <dbReference type="NCBI Taxonomy" id="12930"/>
    <lineage>
        <taxon>Eukaryota</taxon>
        <taxon>Metazoa</taxon>
        <taxon>Chordata</taxon>
        <taxon>Craniata</taxon>
        <taxon>Vertebrata</taxon>
        <taxon>Euteleostomi</taxon>
        <taxon>Archelosauria</taxon>
        <taxon>Archosauria</taxon>
        <taxon>Dinosauria</taxon>
        <taxon>Saurischia</taxon>
        <taxon>Theropoda</taxon>
        <taxon>Coelurosauria</taxon>
        <taxon>Aves</taxon>
        <taxon>Neognathae</taxon>
        <taxon>Neoaves</taxon>
        <taxon>Telluraves</taxon>
        <taxon>Australaves</taxon>
        <taxon>Psittaciformes</taxon>
        <taxon>Psittacidae</taxon>
        <taxon>Amazona</taxon>
    </lineage>
</organism>
<proteinExistence type="predicted"/>